<keyword evidence="3" id="KW-0812">Transmembrane</keyword>
<evidence type="ECO:0000313" key="4">
    <source>
        <dbReference type="EMBL" id="MDT0306109.1"/>
    </source>
</evidence>
<proteinExistence type="predicted"/>
<dbReference type="EMBL" id="JAVREN010000004">
    <property type="protein sequence ID" value="MDT0306109.1"/>
    <property type="molecule type" value="Genomic_DNA"/>
</dbReference>
<gene>
    <name evidence="4" type="ORF">RM780_03915</name>
</gene>
<comment type="caution">
    <text evidence="4">The sequence shown here is derived from an EMBL/GenBank/DDBJ whole genome shotgun (WGS) entry which is preliminary data.</text>
</comment>
<feature type="transmembrane region" description="Helical" evidence="3">
    <location>
        <begin position="127"/>
        <end position="151"/>
    </location>
</feature>
<evidence type="ECO:0000256" key="2">
    <source>
        <dbReference type="SAM" id="MobiDB-lite"/>
    </source>
</evidence>
<keyword evidence="5" id="KW-1185">Reference proteome</keyword>
<dbReference type="Proteomes" id="UP001183388">
    <property type="component" value="Unassembled WGS sequence"/>
</dbReference>
<protein>
    <recommendedName>
        <fullName evidence="6">FtsK domain-containing protein</fullName>
    </recommendedName>
</protein>
<feature type="coiled-coil region" evidence="1">
    <location>
        <begin position="93"/>
        <end position="120"/>
    </location>
</feature>
<evidence type="ECO:0008006" key="6">
    <source>
        <dbReference type="Google" id="ProtNLM"/>
    </source>
</evidence>
<name>A0ABU2L3H5_9ACTN</name>
<feature type="region of interest" description="Disordered" evidence="2">
    <location>
        <begin position="179"/>
        <end position="207"/>
    </location>
</feature>
<evidence type="ECO:0000313" key="5">
    <source>
        <dbReference type="Proteomes" id="UP001183388"/>
    </source>
</evidence>
<sequence length="717" mass="76413">MSAEQIPAGGTVHYLDRHRPTIVLGREQPAAAVERLPDAAPREPAWLRAGRAAATISRTTGLGAGTALRRAWHYQAAGDLTGQIRKAEILRDLAATVEERKALDAELVRLRAERQIVRAARRREHRATAAGTAAGVVAVAVLAALAGLIVLPAAAASLGGAAWIAGRRELAHRREAAALTAGPGDDEPDGPLALEPAPGRPGVYTPDMLPNGKPFPIGHAHTDVEAAECILRALIKEGIPVGDISGVERTVWGWQCEVRVTEGTPAAIITRSDDLETLFDTAQGSVRVQPSVERRARAKLRIILSDPFASAPPPEYRAPGSMSITDRGRIGSSIDGDPLLVTLAGVMGEAIAASGGGKTGILQALAEITTACRDAITIDLDPAGDGLEDLGPAARLQGRTHEQIEHTLLFLLMLAKARARLRKHLGMGRKWAASREHPAIVAFIDEYPKLSKLAKRLAFELLLVGRKEAITVILASQGGTTVYLGENIAQMLALKIVGPCKVVDTRAVFGDGAAAEGWLPHRLSPATATDSRDAGHVYAQGVPGMQDAPVEYKIHEHPKGMLARLADERRDAGLLDPDADSLTAMADVDLPDYVEPEYDNEGNIRRPAPVELLTWEQLLRLCEADPPAAEVTPVTRERQAVRAALDTLKTQGLDRFRVETMAEALATRYPDLFDGLTADELGRLLRDAGCGTTVSIGAVDGLANARGYRRDALEAAL</sequence>
<dbReference type="RefSeq" id="WP_311629028.1">
    <property type="nucleotide sequence ID" value="NZ_JAVREN010000004.1"/>
</dbReference>
<evidence type="ECO:0000256" key="3">
    <source>
        <dbReference type="SAM" id="Phobius"/>
    </source>
</evidence>
<dbReference type="InterPro" id="IPR027417">
    <property type="entry name" value="P-loop_NTPase"/>
</dbReference>
<reference evidence="5" key="1">
    <citation type="submission" date="2023-07" db="EMBL/GenBank/DDBJ databases">
        <title>30 novel species of actinomycetes from the DSMZ collection.</title>
        <authorList>
            <person name="Nouioui I."/>
        </authorList>
    </citation>
    <scope>NUCLEOTIDE SEQUENCE [LARGE SCALE GENOMIC DNA]</scope>
    <source>
        <strain evidence="5">DSM 44917</strain>
    </source>
</reference>
<keyword evidence="1" id="KW-0175">Coiled coil</keyword>
<evidence type="ECO:0000256" key="1">
    <source>
        <dbReference type="SAM" id="Coils"/>
    </source>
</evidence>
<accession>A0ABU2L3H5</accession>
<dbReference type="Gene3D" id="3.40.50.300">
    <property type="entry name" value="P-loop containing nucleotide triphosphate hydrolases"/>
    <property type="match status" value="1"/>
</dbReference>
<keyword evidence="3" id="KW-1133">Transmembrane helix</keyword>
<organism evidence="4 5">
    <name type="scientific">Streptomyces boetiae</name>
    <dbReference type="NCBI Taxonomy" id="3075541"/>
    <lineage>
        <taxon>Bacteria</taxon>
        <taxon>Bacillati</taxon>
        <taxon>Actinomycetota</taxon>
        <taxon>Actinomycetes</taxon>
        <taxon>Kitasatosporales</taxon>
        <taxon>Streptomycetaceae</taxon>
        <taxon>Streptomyces</taxon>
    </lineage>
</organism>
<keyword evidence="3" id="KW-0472">Membrane</keyword>